<feature type="binding site" evidence="6">
    <location>
        <position position="286"/>
    </location>
    <ligand>
        <name>(S)-malate</name>
        <dbReference type="ChEBI" id="CHEBI:15589"/>
    </ligand>
</feature>
<dbReference type="FunFam" id="3.40.50.10380:FF:000003">
    <property type="entry name" value="NADP-dependent malic enzyme"/>
    <property type="match status" value="1"/>
</dbReference>
<organism evidence="10">
    <name type="scientific">Dictyoglomus thermophilum</name>
    <dbReference type="NCBI Taxonomy" id="14"/>
    <lineage>
        <taxon>Bacteria</taxon>
        <taxon>Pseudomonadati</taxon>
        <taxon>Dictyoglomota</taxon>
        <taxon>Dictyoglomia</taxon>
        <taxon>Dictyoglomales</taxon>
        <taxon>Dictyoglomaceae</taxon>
        <taxon>Dictyoglomus</taxon>
    </lineage>
</organism>
<comment type="cofactor">
    <cofactor evidence="7">
        <name>Mg(2+)</name>
        <dbReference type="ChEBI" id="CHEBI:18420"/>
    </cofactor>
    <cofactor evidence="7">
        <name>Mn(2+)</name>
        <dbReference type="ChEBI" id="CHEBI:29035"/>
    </cofactor>
    <text evidence="7">Divalent metal cations. Prefers magnesium or manganese.</text>
</comment>
<gene>
    <name evidence="10" type="ORF">ENU78_06915</name>
</gene>
<feature type="domain" description="Malic enzyme N-terminal" evidence="9">
    <location>
        <begin position="15"/>
        <end position="148"/>
    </location>
</feature>
<dbReference type="GO" id="GO:0051287">
    <property type="term" value="F:NAD binding"/>
    <property type="evidence" value="ECO:0007669"/>
    <property type="project" value="InterPro"/>
</dbReference>
<evidence type="ECO:0000256" key="3">
    <source>
        <dbReference type="ARBA" id="ARBA00022723"/>
    </source>
</evidence>
<dbReference type="EMBL" id="DTDV01000019">
    <property type="protein sequence ID" value="HGK24144.1"/>
    <property type="molecule type" value="Genomic_DNA"/>
</dbReference>
<dbReference type="RefSeq" id="WP_149122790.1">
    <property type="nucleotide sequence ID" value="NZ_VTFL01000003.1"/>
</dbReference>
<name>A0A7V3ZJH4_DICTH</name>
<dbReference type="InterPro" id="IPR012302">
    <property type="entry name" value="Malic_NAD-bd"/>
</dbReference>
<comment type="cofactor">
    <cofactor evidence="1">
        <name>Mn(2+)</name>
        <dbReference type="ChEBI" id="CHEBI:29035"/>
    </cofactor>
</comment>
<dbReference type="InterPro" id="IPR012301">
    <property type="entry name" value="Malic_N_dom"/>
</dbReference>
<evidence type="ECO:0000256" key="1">
    <source>
        <dbReference type="ARBA" id="ARBA00001936"/>
    </source>
</evidence>
<evidence type="ECO:0000256" key="4">
    <source>
        <dbReference type="ARBA" id="ARBA00023002"/>
    </source>
</evidence>
<protein>
    <submittedName>
        <fullName evidence="10">NAD-dependent malic enzyme</fullName>
    </submittedName>
</protein>
<dbReference type="PANTHER" id="PTHR43237">
    <property type="entry name" value="NADP-DEPENDENT MALIC ENZYME"/>
    <property type="match status" value="1"/>
</dbReference>
<dbReference type="Pfam" id="PF00390">
    <property type="entry name" value="malic"/>
    <property type="match status" value="1"/>
</dbReference>
<dbReference type="AlphaFoldDB" id="A0A7V3ZJH4"/>
<keyword evidence="3 7" id="KW-0479">Metal-binding</keyword>
<dbReference type="SMART" id="SM01274">
    <property type="entry name" value="malic"/>
    <property type="match status" value="1"/>
</dbReference>
<dbReference type="GO" id="GO:0016616">
    <property type="term" value="F:oxidoreductase activity, acting on the CH-OH group of donors, NAD or NADP as acceptor"/>
    <property type="evidence" value="ECO:0007669"/>
    <property type="project" value="InterPro"/>
</dbReference>
<accession>A0A7V3ZJH4</accession>
<dbReference type="InterPro" id="IPR051674">
    <property type="entry name" value="Malate_Decarboxylase"/>
</dbReference>
<feature type="active site" description="Proton acceptor" evidence="5">
    <location>
        <position position="91"/>
    </location>
</feature>
<feature type="active site" description="Proton donor" evidence="5">
    <location>
        <position position="36"/>
    </location>
</feature>
<dbReference type="InterPro" id="IPR045213">
    <property type="entry name" value="Malic_NAD-bd_bact_type"/>
</dbReference>
<evidence type="ECO:0000256" key="6">
    <source>
        <dbReference type="PIRSR" id="PIRSR000106-2"/>
    </source>
</evidence>
<feature type="binding site" evidence="7">
    <location>
        <position position="159"/>
    </location>
    <ligand>
        <name>a divalent metal cation</name>
        <dbReference type="ChEBI" id="CHEBI:60240"/>
    </ligand>
</feature>
<comment type="caution">
    <text evidence="10">The sequence shown here is derived from an EMBL/GenBank/DDBJ whole genome shotgun (WGS) entry which is preliminary data.</text>
</comment>
<dbReference type="InterPro" id="IPR046346">
    <property type="entry name" value="Aminoacid_DH-like_N_sf"/>
</dbReference>
<dbReference type="Gene3D" id="3.40.50.10380">
    <property type="entry name" value="Malic enzyme, N-terminal domain"/>
    <property type="match status" value="1"/>
</dbReference>
<dbReference type="SMART" id="SM00919">
    <property type="entry name" value="Malic_M"/>
    <property type="match status" value="1"/>
</dbReference>
<evidence type="ECO:0000256" key="7">
    <source>
        <dbReference type="PIRSR" id="PIRSR000106-3"/>
    </source>
</evidence>
<evidence type="ECO:0000259" key="8">
    <source>
        <dbReference type="SMART" id="SM00919"/>
    </source>
</evidence>
<dbReference type="InterPro" id="IPR036291">
    <property type="entry name" value="NAD(P)-bd_dom_sf"/>
</dbReference>
<dbReference type="FunFam" id="3.40.50.720:FF:000095">
    <property type="entry name" value="NADP-dependent malic enzyme"/>
    <property type="match status" value="1"/>
</dbReference>
<proteinExistence type="inferred from homology"/>
<sequence>MDIYQESINLHRKHKGKIKIESKIPLRDRHDLSLAYTPGVAGVSEEIHKNNEEVYDLTIKANTVAVVSDGSAVLGLGNIGPLGAIPVMEGKALLFKKFANIDAFPICLNTQDPEKIIEVTSTIAPVFGGINLEDIAAPKCFLIEKRLKEILDIPVFHDDQHGTAIVVYAALINALKLVNKKINEIKIVILGAGAAGIAITKLLLREGAKNIKLLDRNGIIYPGRKENMNEIKEEIASIINSEGEKGDLKDALKEADVFIGVSQAKIFPPEYIKLMNENPIIFAMANPIPEIMPEDAKREGVKIIGTGRSDYPNQINNLLAFPGVFRGAFTVRAREINDEMKVAAAKAIASLIEEPQEDYLIPSPLDERVVPAVSFSVAKAAIETKVAQTIKDDTKIMEDIMKALGGEEK</sequence>
<dbReference type="SUPFAM" id="SSF53223">
    <property type="entry name" value="Aminoacid dehydrogenase-like, N-terminal domain"/>
    <property type="match status" value="1"/>
</dbReference>
<dbReference type="InterPro" id="IPR001891">
    <property type="entry name" value="Malic_OxRdtase"/>
</dbReference>
<dbReference type="InterPro" id="IPR037062">
    <property type="entry name" value="Malic_N_dom_sf"/>
</dbReference>
<feature type="domain" description="Malic enzyme NAD-binding" evidence="8">
    <location>
        <begin position="160"/>
        <end position="382"/>
    </location>
</feature>
<evidence type="ECO:0000256" key="5">
    <source>
        <dbReference type="PIRSR" id="PIRSR000106-1"/>
    </source>
</evidence>
<dbReference type="PANTHER" id="PTHR43237:SF4">
    <property type="entry name" value="NADP-DEPENDENT MALIC ENZYME"/>
    <property type="match status" value="1"/>
</dbReference>
<dbReference type="SUPFAM" id="SSF51735">
    <property type="entry name" value="NAD(P)-binding Rossmann-fold domains"/>
    <property type="match status" value="1"/>
</dbReference>
<keyword evidence="4" id="KW-0560">Oxidoreductase</keyword>
<dbReference type="Gene3D" id="3.40.50.720">
    <property type="entry name" value="NAD(P)-binding Rossmann-like Domain"/>
    <property type="match status" value="1"/>
</dbReference>
<dbReference type="Pfam" id="PF03949">
    <property type="entry name" value="Malic_M"/>
    <property type="match status" value="1"/>
</dbReference>
<feature type="binding site" evidence="7">
    <location>
        <position position="133"/>
    </location>
    <ligand>
        <name>a divalent metal cation</name>
        <dbReference type="ChEBI" id="CHEBI:60240"/>
    </ligand>
</feature>
<feature type="binding site" evidence="6">
    <location>
        <position position="316"/>
    </location>
    <ligand>
        <name>(S)-malate</name>
        <dbReference type="ChEBI" id="CHEBI:15589"/>
    </ligand>
</feature>
<reference evidence="10" key="1">
    <citation type="journal article" date="2020" name="mSystems">
        <title>Genome- and Community-Level Interaction Insights into Carbon Utilization and Element Cycling Functions of Hydrothermarchaeota in Hydrothermal Sediment.</title>
        <authorList>
            <person name="Zhou Z."/>
            <person name="Liu Y."/>
            <person name="Xu W."/>
            <person name="Pan J."/>
            <person name="Luo Z.H."/>
            <person name="Li M."/>
        </authorList>
    </citation>
    <scope>NUCLEOTIDE SEQUENCE [LARGE SCALE GENOMIC DNA]</scope>
    <source>
        <strain evidence="10">SpSt-70</strain>
    </source>
</reference>
<dbReference type="GO" id="GO:0004470">
    <property type="term" value="F:malic enzyme activity"/>
    <property type="evidence" value="ECO:0007669"/>
    <property type="project" value="InterPro"/>
</dbReference>
<dbReference type="PIRSF" id="PIRSF000106">
    <property type="entry name" value="ME"/>
    <property type="match status" value="1"/>
</dbReference>
<dbReference type="CDD" id="cd05311">
    <property type="entry name" value="NAD_bind_2_malic_enz"/>
    <property type="match status" value="1"/>
</dbReference>
<comment type="similarity">
    <text evidence="2">Belongs to the malic enzymes family.</text>
</comment>
<dbReference type="GO" id="GO:0046872">
    <property type="term" value="F:metal ion binding"/>
    <property type="evidence" value="ECO:0007669"/>
    <property type="project" value="UniProtKB-KW"/>
</dbReference>
<feature type="binding site" evidence="7">
    <location>
        <position position="134"/>
    </location>
    <ligand>
        <name>a divalent metal cation</name>
        <dbReference type="ChEBI" id="CHEBI:60240"/>
    </ligand>
</feature>
<evidence type="ECO:0000259" key="9">
    <source>
        <dbReference type="SMART" id="SM01274"/>
    </source>
</evidence>
<evidence type="ECO:0000256" key="2">
    <source>
        <dbReference type="ARBA" id="ARBA00008785"/>
    </source>
</evidence>
<evidence type="ECO:0000313" key="10">
    <source>
        <dbReference type="EMBL" id="HGK24144.1"/>
    </source>
</evidence>